<evidence type="ECO:0000256" key="2">
    <source>
        <dbReference type="ARBA" id="ARBA00004906"/>
    </source>
</evidence>
<feature type="domain" description="HECT" evidence="7">
    <location>
        <begin position="156"/>
        <end position="239"/>
    </location>
</feature>
<dbReference type="SMART" id="SM00119">
    <property type="entry name" value="HECTc"/>
    <property type="match status" value="1"/>
</dbReference>
<dbReference type="AlphaFoldDB" id="A0A1A9Z6Y4"/>
<name>A0A1A9Z6Y4_GLOPL</name>
<evidence type="ECO:0000259" key="7">
    <source>
        <dbReference type="PROSITE" id="PS50237"/>
    </source>
</evidence>
<proteinExistence type="predicted"/>
<dbReference type="GO" id="GO:0061630">
    <property type="term" value="F:ubiquitin protein ligase activity"/>
    <property type="evidence" value="ECO:0007669"/>
    <property type="project" value="UniProtKB-EC"/>
</dbReference>
<dbReference type="PROSITE" id="PS50237">
    <property type="entry name" value="HECT"/>
    <property type="match status" value="1"/>
</dbReference>
<comment type="catalytic activity">
    <reaction evidence="1">
        <text>S-ubiquitinyl-[E2 ubiquitin-conjugating enzyme]-L-cysteine + [acceptor protein]-L-lysine = [E2 ubiquitin-conjugating enzyme]-L-cysteine + N(6)-ubiquitinyl-[acceptor protein]-L-lysine.</text>
        <dbReference type="EC" id="2.3.2.26"/>
    </reaction>
</comment>
<dbReference type="GO" id="GO:0048814">
    <property type="term" value="P:regulation of dendrite morphogenesis"/>
    <property type="evidence" value="ECO:0007669"/>
    <property type="project" value="TreeGrafter"/>
</dbReference>
<evidence type="ECO:0000256" key="4">
    <source>
        <dbReference type="ARBA" id="ARBA00022679"/>
    </source>
</evidence>
<accession>A0A1A9Z6Y4</accession>
<evidence type="ECO:0000313" key="9">
    <source>
        <dbReference type="Proteomes" id="UP000092445"/>
    </source>
</evidence>
<dbReference type="Gene3D" id="3.30.2410.10">
    <property type="entry name" value="Hect, E3 ligase catalytic domain"/>
    <property type="match status" value="1"/>
</dbReference>
<dbReference type="STRING" id="7398.A0A1A9Z6Y4"/>
<dbReference type="InterPro" id="IPR000569">
    <property type="entry name" value="HECT_dom"/>
</dbReference>
<comment type="caution">
    <text evidence="6">Lacks conserved residue(s) required for the propagation of feature annotation.</text>
</comment>
<dbReference type="EnsemblMetazoa" id="GPAI005760-RA">
    <property type="protein sequence ID" value="GPAI005760-PA"/>
    <property type="gene ID" value="GPAI005760"/>
</dbReference>
<keyword evidence="9" id="KW-1185">Reference proteome</keyword>
<organism evidence="8 9">
    <name type="scientific">Glossina pallidipes</name>
    <name type="common">Tsetse fly</name>
    <dbReference type="NCBI Taxonomy" id="7398"/>
    <lineage>
        <taxon>Eukaryota</taxon>
        <taxon>Metazoa</taxon>
        <taxon>Ecdysozoa</taxon>
        <taxon>Arthropoda</taxon>
        <taxon>Hexapoda</taxon>
        <taxon>Insecta</taxon>
        <taxon>Pterygota</taxon>
        <taxon>Neoptera</taxon>
        <taxon>Endopterygota</taxon>
        <taxon>Diptera</taxon>
        <taxon>Brachycera</taxon>
        <taxon>Muscomorpha</taxon>
        <taxon>Hippoboscoidea</taxon>
        <taxon>Glossinidae</taxon>
        <taxon>Glossina</taxon>
    </lineage>
</organism>
<comment type="pathway">
    <text evidence="2">Protein modification; protein ubiquitination.</text>
</comment>
<reference evidence="8" key="2">
    <citation type="submission" date="2020-05" db="UniProtKB">
        <authorList>
            <consortium name="EnsemblMetazoa"/>
        </authorList>
    </citation>
    <scope>IDENTIFICATION</scope>
    <source>
        <strain evidence="8">IAEA</strain>
    </source>
</reference>
<evidence type="ECO:0000256" key="3">
    <source>
        <dbReference type="ARBA" id="ARBA00012485"/>
    </source>
</evidence>
<keyword evidence="5 6" id="KW-0833">Ubl conjugation pathway</keyword>
<sequence>MYAFNWQSSIPINISSSSSLLSPAFVISPINDSSSAVSALPLLTSSPTPNHWQLLRATFFHKLQEAGFPSLEEKSFSLLRASVIAPYPNAILFKQNSMSYNSSVKPGPPQGLTILNSSMVQRSLPPIRRDLQTRLRRFYKKLECKGYDRGPHKLKLSSIHRLIMLFDADTFELVIVGAGEIGINDWRSHTEYRLGYNDNHQIIIWFWEAIEKLTNKQRLHLLKFVTGTSSIPYDGFSAL</sequence>
<dbReference type="InterPro" id="IPR050409">
    <property type="entry name" value="E3_ubiq-protein_ligase"/>
</dbReference>
<dbReference type="VEuPathDB" id="VectorBase:GPAI005760"/>
<reference evidence="9" key="1">
    <citation type="submission" date="2014-03" db="EMBL/GenBank/DDBJ databases">
        <authorList>
            <person name="Aksoy S."/>
            <person name="Warren W."/>
            <person name="Wilson R.K."/>
        </authorList>
    </citation>
    <scope>NUCLEOTIDE SEQUENCE [LARGE SCALE GENOMIC DNA]</scope>
    <source>
        <strain evidence="9">IAEA</strain>
    </source>
</reference>
<dbReference type="GO" id="GO:0006511">
    <property type="term" value="P:ubiquitin-dependent protein catabolic process"/>
    <property type="evidence" value="ECO:0007669"/>
    <property type="project" value="TreeGrafter"/>
</dbReference>
<protein>
    <recommendedName>
        <fullName evidence="3">HECT-type E3 ubiquitin transferase</fullName>
        <ecNumber evidence="3">2.3.2.26</ecNumber>
    </recommendedName>
</protein>
<keyword evidence="4" id="KW-0808">Transferase</keyword>
<dbReference type="PANTHER" id="PTHR11254">
    <property type="entry name" value="HECT DOMAIN UBIQUITIN-PROTEIN LIGASE"/>
    <property type="match status" value="1"/>
</dbReference>
<dbReference type="Pfam" id="PF00632">
    <property type="entry name" value="HECT"/>
    <property type="match status" value="1"/>
</dbReference>
<dbReference type="GO" id="GO:0016567">
    <property type="term" value="P:protein ubiquitination"/>
    <property type="evidence" value="ECO:0007669"/>
    <property type="project" value="TreeGrafter"/>
</dbReference>
<dbReference type="GO" id="GO:0009966">
    <property type="term" value="P:regulation of signal transduction"/>
    <property type="evidence" value="ECO:0007669"/>
    <property type="project" value="UniProtKB-ARBA"/>
</dbReference>
<dbReference type="SUPFAM" id="SSF56204">
    <property type="entry name" value="Hect, E3 ligase catalytic domain"/>
    <property type="match status" value="1"/>
</dbReference>
<dbReference type="InterPro" id="IPR035983">
    <property type="entry name" value="Hect_E3_ubiquitin_ligase"/>
</dbReference>
<dbReference type="EC" id="2.3.2.26" evidence="3"/>
<dbReference type="Proteomes" id="UP000092445">
    <property type="component" value="Unassembled WGS sequence"/>
</dbReference>
<evidence type="ECO:0000313" key="8">
    <source>
        <dbReference type="EnsemblMetazoa" id="GPAI005760-PA"/>
    </source>
</evidence>
<dbReference type="PANTHER" id="PTHR11254:SF320">
    <property type="entry name" value="HECT-TYPE E3 UBIQUITIN TRANSFERASE"/>
    <property type="match status" value="1"/>
</dbReference>
<evidence type="ECO:0000256" key="1">
    <source>
        <dbReference type="ARBA" id="ARBA00000885"/>
    </source>
</evidence>
<evidence type="ECO:0000256" key="6">
    <source>
        <dbReference type="PROSITE-ProRule" id="PRU00104"/>
    </source>
</evidence>
<evidence type="ECO:0000256" key="5">
    <source>
        <dbReference type="ARBA" id="ARBA00022786"/>
    </source>
</evidence>
<dbReference type="GO" id="GO:0005737">
    <property type="term" value="C:cytoplasm"/>
    <property type="evidence" value="ECO:0007669"/>
    <property type="project" value="TreeGrafter"/>
</dbReference>